<evidence type="ECO:0000313" key="2">
    <source>
        <dbReference type="EMBL" id="KAF4491129.1"/>
    </source>
</evidence>
<feature type="compositionally biased region" description="Polar residues" evidence="1">
    <location>
        <begin position="67"/>
        <end position="98"/>
    </location>
</feature>
<gene>
    <name evidence="2" type="ORF">CGGC5_v000821</name>
</gene>
<feature type="region of interest" description="Disordered" evidence="1">
    <location>
        <begin position="1"/>
        <end position="25"/>
    </location>
</feature>
<name>A0A7J6JKF0_COLFN</name>
<proteinExistence type="predicted"/>
<sequence length="98" mass="10543">MAATSAIQTPGPEAGGSAGDEKAANWNNKKFRDECESVKAKLVDQRFDPKHFPDPLLPRKTPDVRNNPKTSSPEVSGLTCNSANASKTNNLDNSMLSQ</sequence>
<reference evidence="2 3" key="1">
    <citation type="submission" date="2012-08" db="EMBL/GenBank/DDBJ databases">
        <authorList>
            <person name="Gan P.H.P."/>
            <person name="Ikeda K."/>
            <person name="Irieda H."/>
            <person name="Narusaka M."/>
            <person name="O'Connell R.J."/>
            <person name="Narusaka Y."/>
            <person name="Takano Y."/>
            <person name="Kubo Y."/>
            <person name="Shirasu K."/>
        </authorList>
    </citation>
    <scope>NUCLEOTIDE SEQUENCE [LARGE SCALE GENOMIC DNA]</scope>
    <source>
        <strain evidence="2 3">Nara gc5</strain>
    </source>
</reference>
<evidence type="ECO:0000256" key="1">
    <source>
        <dbReference type="SAM" id="MobiDB-lite"/>
    </source>
</evidence>
<dbReference type="GeneID" id="43604341"/>
<comment type="caution">
    <text evidence="2">The sequence shown here is derived from an EMBL/GenBank/DDBJ whole genome shotgun (WGS) entry which is preliminary data.</text>
</comment>
<feature type="region of interest" description="Disordered" evidence="1">
    <location>
        <begin position="42"/>
        <end position="98"/>
    </location>
</feature>
<dbReference type="EMBL" id="ANPB02000001">
    <property type="protein sequence ID" value="KAF4491129.1"/>
    <property type="molecule type" value="Genomic_DNA"/>
</dbReference>
<evidence type="ECO:0000313" key="3">
    <source>
        <dbReference type="Proteomes" id="UP000011096"/>
    </source>
</evidence>
<feature type="compositionally biased region" description="Basic and acidic residues" evidence="1">
    <location>
        <begin position="42"/>
        <end position="53"/>
    </location>
</feature>
<reference evidence="2 3" key="2">
    <citation type="submission" date="2020-04" db="EMBL/GenBank/DDBJ databases">
        <title>Genome sequencing and assembly of multiple isolates from the Colletotrichum gloeosporioides species complex.</title>
        <authorList>
            <person name="Gan P."/>
            <person name="Shirasu K."/>
        </authorList>
    </citation>
    <scope>NUCLEOTIDE SEQUENCE [LARGE SCALE GENOMIC DNA]</scope>
    <source>
        <strain evidence="2 3">Nara gc5</strain>
    </source>
</reference>
<dbReference type="RefSeq" id="XP_031882724.2">
    <property type="nucleotide sequence ID" value="XM_032020123.2"/>
</dbReference>
<dbReference type="Proteomes" id="UP000011096">
    <property type="component" value="Unassembled WGS sequence"/>
</dbReference>
<dbReference type="OrthoDB" id="5121433at2759"/>
<protein>
    <submittedName>
        <fullName evidence="2">Uncharacterized protein</fullName>
    </submittedName>
</protein>
<accession>A0A7J6JKF0</accession>
<organism evidence="2 3">
    <name type="scientific">Colletotrichum fructicola (strain Nara gc5)</name>
    <name type="common">Anthracnose fungus</name>
    <name type="synonym">Colletotrichum gloeosporioides (strain Nara gc5)</name>
    <dbReference type="NCBI Taxonomy" id="1213859"/>
    <lineage>
        <taxon>Eukaryota</taxon>
        <taxon>Fungi</taxon>
        <taxon>Dikarya</taxon>
        <taxon>Ascomycota</taxon>
        <taxon>Pezizomycotina</taxon>
        <taxon>Sordariomycetes</taxon>
        <taxon>Hypocreomycetidae</taxon>
        <taxon>Glomerellales</taxon>
        <taxon>Glomerellaceae</taxon>
        <taxon>Colletotrichum</taxon>
        <taxon>Colletotrichum gloeosporioides species complex</taxon>
    </lineage>
</organism>
<dbReference type="AlphaFoldDB" id="A0A7J6JKF0"/>
<dbReference type="InParanoid" id="A0A7J6JKF0"/>
<keyword evidence="3" id="KW-1185">Reference proteome</keyword>